<dbReference type="AlphaFoldDB" id="A0AAV8C0R8"/>
<accession>A0AAV8C0R8</accession>
<comment type="caution">
    <text evidence="1">The sequence shown here is derived from an EMBL/GenBank/DDBJ whole genome shotgun (WGS) entry which is preliminary data.</text>
</comment>
<organism evidence="1 2">
    <name type="scientific">Rhynchospora pubera</name>
    <dbReference type="NCBI Taxonomy" id="906938"/>
    <lineage>
        <taxon>Eukaryota</taxon>
        <taxon>Viridiplantae</taxon>
        <taxon>Streptophyta</taxon>
        <taxon>Embryophyta</taxon>
        <taxon>Tracheophyta</taxon>
        <taxon>Spermatophyta</taxon>
        <taxon>Magnoliopsida</taxon>
        <taxon>Liliopsida</taxon>
        <taxon>Poales</taxon>
        <taxon>Cyperaceae</taxon>
        <taxon>Cyperoideae</taxon>
        <taxon>Rhynchosporeae</taxon>
        <taxon>Rhynchospora</taxon>
    </lineage>
</organism>
<name>A0AAV8C0R8_9POAL</name>
<keyword evidence="2" id="KW-1185">Reference proteome</keyword>
<dbReference type="PANTHER" id="PTHR35757">
    <property type="entry name" value="THERMOSOME SUBUNIT GAMMA"/>
    <property type="match status" value="1"/>
</dbReference>
<evidence type="ECO:0000313" key="2">
    <source>
        <dbReference type="Proteomes" id="UP001140206"/>
    </source>
</evidence>
<protein>
    <submittedName>
        <fullName evidence="1">Thermosome subunit gamma</fullName>
    </submittedName>
</protein>
<proteinExistence type="predicted"/>
<evidence type="ECO:0000313" key="1">
    <source>
        <dbReference type="EMBL" id="KAJ4749083.1"/>
    </source>
</evidence>
<reference evidence="1" key="1">
    <citation type="submission" date="2022-08" db="EMBL/GenBank/DDBJ databases">
        <authorList>
            <person name="Marques A."/>
        </authorList>
    </citation>
    <scope>NUCLEOTIDE SEQUENCE</scope>
    <source>
        <strain evidence="1">RhyPub2mFocal</strain>
        <tissue evidence="1">Leaves</tissue>
    </source>
</reference>
<sequence length="403" mass="46382">MARLLRKWWPAPLLPLSYYAASRVTRPDSTFSDHTLPQTVTKEQFKKGHLMKEFVRFIPVPDKDGNAAAKLELSIVQYKERLPAQRFHPNFVVDLVSVIHIGDRQYYEILQERLDNYGCVIYEGVVEKECTQNSSLNKITFSWDLQSIRDYYRQEAHRLSLVQQADYLKSRPSWKHGDLDRGTMLYLEKEREKLVAICRTPLHDLMLTSPQHSGSLPWPVTTAFLLPFITYLACSCDDPVLGSLDMLENFLNVGRFSQSPKFWEAWRIARSHGEHENTGLGKDSVIIGERNKVAIKVLNDAIKKGEHSIAILYGAGHMPDFHKRLTDEFDLVPTSMNWITAWSVEDGPKSKYIQPFLNNFPSEGRTLILAPLIFATLIVEILSWWVTSLTCIRFAVFLFSLFT</sequence>
<gene>
    <name evidence="1" type="ORF">LUZ62_083488</name>
</gene>
<dbReference type="EMBL" id="JAMFTS010000005">
    <property type="protein sequence ID" value="KAJ4749083.1"/>
    <property type="molecule type" value="Genomic_DNA"/>
</dbReference>
<dbReference type="Proteomes" id="UP001140206">
    <property type="component" value="Chromosome 5"/>
</dbReference>
<dbReference type="PANTHER" id="PTHR35757:SF1">
    <property type="entry name" value="THERMOSOME SUBUNIT GAMMA"/>
    <property type="match status" value="1"/>
</dbReference>